<protein>
    <submittedName>
        <fullName evidence="7">Amino acid ABC transporter substrate-binding protein</fullName>
    </submittedName>
</protein>
<dbReference type="RefSeq" id="WP_038362666.1">
    <property type="nucleotide sequence ID" value="NZ_JACXWY010000005.1"/>
</dbReference>
<dbReference type="PANTHER" id="PTHR30085:SF7">
    <property type="entry name" value="AMINO-ACID ABC TRANSPORTER-BINDING PROTEIN YHDW-RELATED"/>
    <property type="match status" value="1"/>
</dbReference>
<evidence type="ECO:0000259" key="6">
    <source>
        <dbReference type="SMART" id="SM00062"/>
    </source>
</evidence>
<dbReference type="AlphaFoldDB" id="A0A927E7M6"/>
<dbReference type="CDD" id="cd13692">
    <property type="entry name" value="PBP2_BztA"/>
    <property type="match status" value="1"/>
</dbReference>
<dbReference type="Pfam" id="PF00497">
    <property type="entry name" value="SBP_bac_3"/>
    <property type="match status" value="1"/>
</dbReference>
<evidence type="ECO:0000256" key="3">
    <source>
        <dbReference type="ARBA" id="ARBA00022729"/>
    </source>
</evidence>
<feature type="domain" description="Solute-binding protein family 3/N-terminal" evidence="6">
    <location>
        <begin position="38"/>
        <end position="268"/>
    </location>
</feature>
<dbReference type="InterPro" id="IPR001638">
    <property type="entry name" value="Solute-binding_3/MltF_N"/>
</dbReference>
<gene>
    <name evidence="7" type="ORF">IED13_11250</name>
</gene>
<dbReference type="PROSITE" id="PS01039">
    <property type="entry name" value="SBP_BACTERIAL_3"/>
    <property type="match status" value="1"/>
</dbReference>
<dbReference type="InterPro" id="IPR051455">
    <property type="entry name" value="Bact_solute-bind_prot3"/>
</dbReference>
<dbReference type="EMBL" id="JACXWY010000005">
    <property type="protein sequence ID" value="MBD3846276.1"/>
    <property type="molecule type" value="Genomic_DNA"/>
</dbReference>
<organism evidence="7 8">
    <name type="scientific">Bosea spartocytisi</name>
    <dbReference type="NCBI Taxonomy" id="2773451"/>
    <lineage>
        <taxon>Bacteria</taxon>
        <taxon>Pseudomonadati</taxon>
        <taxon>Pseudomonadota</taxon>
        <taxon>Alphaproteobacteria</taxon>
        <taxon>Hyphomicrobiales</taxon>
        <taxon>Boseaceae</taxon>
        <taxon>Bosea</taxon>
    </lineage>
</organism>
<keyword evidence="3 5" id="KW-0732">Signal</keyword>
<dbReference type="InterPro" id="IPR018313">
    <property type="entry name" value="SBP_3_CS"/>
</dbReference>
<comment type="caution">
    <text evidence="7">The sequence shown here is derived from an EMBL/GenBank/DDBJ whole genome shotgun (WGS) entry which is preliminary data.</text>
</comment>
<comment type="similarity">
    <text evidence="1 4">Belongs to the bacterial solute-binding protein 3 family.</text>
</comment>
<dbReference type="Gene3D" id="3.40.190.10">
    <property type="entry name" value="Periplasmic binding protein-like II"/>
    <property type="match status" value="2"/>
</dbReference>
<proteinExistence type="inferred from homology"/>
<accession>A0A927E7M6</accession>
<dbReference type="SUPFAM" id="SSF53850">
    <property type="entry name" value="Periplasmic binding protein-like II"/>
    <property type="match status" value="1"/>
</dbReference>
<feature type="signal peptide" evidence="5">
    <location>
        <begin position="1"/>
        <end position="24"/>
    </location>
</feature>
<evidence type="ECO:0000256" key="4">
    <source>
        <dbReference type="RuleBase" id="RU003744"/>
    </source>
</evidence>
<dbReference type="PANTHER" id="PTHR30085">
    <property type="entry name" value="AMINO ACID ABC TRANSPORTER PERMEASE"/>
    <property type="match status" value="1"/>
</dbReference>
<keyword evidence="8" id="KW-1185">Reference proteome</keyword>
<dbReference type="SMART" id="SM00062">
    <property type="entry name" value="PBPb"/>
    <property type="match status" value="1"/>
</dbReference>
<dbReference type="Proteomes" id="UP000619295">
    <property type="component" value="Unassembled WGS sequence"/>
</dbReference>
<evidence type="ECO:0000256" key="1">
    <source>
        <dbReference type="ARBA" id="ARBA00010333"/>
    </source>
</evidence>
<feature type="chain" id="PRO_5037633391" evidence="5">
    <location>
        <begin position="25"/>
        <end position="343"/>
    </location>
</feature>
<dbReference type="GO" id="GO:0006865">
    <property type="term" value="P:amino acid transport"/>
    <property type="evidence" value="ECO:0007669"/>
    <property type="project" value="TreeGrafter"/>
</dbReference>
<evidence type="ECO:0000313" key="8">
    <source>
        <dbReference type="Proteomes" id="UP000619295"/>
    </source>
</evidence>
<keyword evidence="2" id="KW-0813">Transport</keyword>
<evidence type="ECO:0000256" key="2">
    <source>
        <dbReference type="ARBA" id="ARBA00022448"/>
    </source>
</evidence>
<sequence>MRFAFGFAGAIAALLCTAILPAEAGQGDTLKAIRERGEVLCGAHPGRYGFAAPDDKGRWSGFEVDLCRALGAAIFGSGEKVRFVALSSQQRFPAIQAGEVDVLARNTTATLTRDTALGLNFSPPVFYTGLGFMVRKDAGVKTVEDLNGATICMAPGSTTEQAVARLFTQHGLKYTPIVIENNKELASAYVAGRCDALAKDRDALPGVRMYDAPQPEEHVILEGTFSKEPLALAVRHGDDQWYDIVKWVMYGLMEAEENKVSQANVDEMTKSKDPYVQDLLGVTGDYGPKLGLDKKWLYWVVKSVGNYGDIYERHFGDKTKLPLPRGHNKLWTEGGLLYGLPVK</sequence>
<evidence type="ECO:0000313" key="7">
    <source>
        <dbReference type="EMBL" id="MBD3846276.1"/>
    </source>
</evidence>
<name>A0A927E7M6_9HYPH</name>
<reference evidence="7" key="1">
    <citation type="submission" date="2020-09" db="EMBL/GenBank/DDBJ databases">
        <title>Bosea spartocytisi sp. nov. a root nodule endophyte of Spartocytisus supranubius in the high mountain ecosystem fo the Teide National Park (Canary Islands, Spain).</title>
        <authorList>
            <person name="Pulido-Suarez L."/>
            <person name="Peix A."/>
            <person name="Igual J.M."/>
            <person name="Socas-Perez N."/>
            <person name="Velazquez E."/>
            <person name="Flores-Felix J.D."/>
            <person name="Leon-Barrios M."/>
        </authorList>
    </citation>
    <scope>NUCLEOTIDE SEQUENCE</scope>
    <source>
        <strain evidence="7">SSUT16</strain>
    </source>
</reference>
<evidence type="ECO:0000256" key="5">
    <source>
        <dbReference type="SAM" id="SignalP"/>
    </source>
</evidence>